<dbReference type="EMBL" id="RBEE01000042">
    <property type="protein sequence ID" value="RNL51294.1"/>
    <property type="molecule type" value="Genomic_DNA"/>
</dbReference>
<dbReference type="Proteomes" id="UP000274046">
    <property type="component" value="Unassembled WGS sequence"/>
</dbReference>
<evidence type="ECO:0000256" key="1">
    <source>
        <dbReference type="SAM" id="MobiDB-lite"/>
    </source>
</evidence>
<evidence type="ECO:0000313" key="2">
    <source>
        <dbReference type="EMBL" id="RNL51294.1"/>
    </source>
</evidence>
<reference evidence="2 3" key="1">
    <citation type="submission" date="2018-10" db="EMBL/GenBank/DDBJ databases">
        <title>Genome sequencing of Pedobacter jejuensis TNB23.</title>
        <authorList>
            <person name="Cho Y.-J."/>
            <person name="Cho A."/>
            <person name="Kim O.-S."/>
        </authorList>
    </citation>
    <scope>NUCLEOTIDE SEQUENCE [LARGE SCALE GENOMIC DNA]</scope>
    <source>
        <strain evidence="2 3">TNB23</strain>
    </source>
</reference>
<accession>A0A3N0BQF7</accession>
<gene>
    <name evidence="2" type="ORF">D7004_16410</name>
</gene>
<keyword evidence="3" id="KW-1185">Reference proteome</keyword>
<sequence>METNSNEKQSLNFDTHIEWDNDTYGHILNPELLKKKNEPNEEHLDFIEKDESGADLETSEKLKNINLSNDDVSSRNDNQEKGLGGKKL</sequence>
<name>A0A3N0BQF7_9SPHI</name>
<comment type="caution">
    <text evidence="2">The sequence shown here is derived from an EMBL/GenBank/DDBJ whole genome shotgun (WGS) entry which is preliminary data.</text>
</comment>
<evidence type="ECO:0000313" key="3">
    <source>
        <dbReference type="Proteomes" id="UP000274046"/>
    </source>
</evidence>
<dbReference type="AlphaFoldDB" id="A0A3N0BQF7"/>
<organism evidence="2 3">
    <name type="scientific">Pedobacter jejuensis</name>
    <dbReference type="NCBI Taxonomy" id="1268550"/>
    <lineage>
        <taxon>Bacteria</taxon>
        <taxon>Pseudomonadati</taxon>
        <taxon>Bacteroidota</taxon>
        <taxon>Sphingobacteriia</taxon>
        <taxon>Sphingobacteriales</taxon>
        <taxon>Sphingobacteriaceae</taxon>
        <taxon>Pedobacter</taxon>
    </lineage>
</organism>
<dbReference type="RefSeq" id="WP_123206901.1">
    <property type="nucleotide sequence ID" value="NZ_RBEE01000042.1"/>
</dbReference>
<protein>
    <submittedName>
        <fullName evidence="2">Uncharacterized protein</fullName>
    </submittedName>
</protein>
<feature type="region of interest" description="Disordered" evidence="1">
    <location>
        <begin position="67"/>
        <end position="88"/>
    </location>
</feature>
<proteinExistence type="predicted"/>